<dbReference type="AlphaFoldDB" id="A0A193GGX3"/>
<keyword evidence="2" id="KW-0285">Flavoprotein</keyword>
<evidence type="ECO:0000259" key="6">
    <source>
        <dbReference type="Pfam" id="PF01266"/>
    </source>
</evidence>
<dbReference type="RefSeq" id="WP_066661395.1">
    <property type="nucleotide sequence ID" value="NZ_CBCSCL010000013.1"/>
</dbReference>
<dbReference type="STRING" id="463014.BAU07_19855"/>
<dbReference type="Proteomes" id="UP000091926">
    <property type="component" value="Chromosome"/>
</dbReference>
<reference evidence="7 8" key="1">
    <citation type="submission" date="2016-06" db="EMBL/GenBank/DDBJ databases">
        <title>Complete genome sequences of Bordetella bronchialis and Bordetella flabilis.</title>
        <authorList>
            <person name="LiPuma J.J."/>
            <person name="Spilker T."/>
        </authorList>
    </citation>
    <scope>NUCLEOTIDE SEQUENCE [LARGE SCALE GENOMIC DNA]</scope>
    <source>
        <strain evidence="7 8">AU10664</strain>
    </source>
</reference>
<protein>
    <submittedName>
        <fullName evidence="7">FAD-dependent oxidoreductase</fullName>
    </submittedName>
</protein>
<sequence>MHNIDCAVIGAGVVGLSIARELALAGREVVILEAENAIGTQTSARNSEVIHAGISYPAQSLKARLCVQGRDALYAYCAERGVGHRRIGKLIVATTALDMPGLGKYVEQGRAAGVHDLRMVEPAELKDMEPEVEAVAAVYSPSTGIVDSHALMLAYLGDAENAGAVLALNSPVLGGQVTPDGIVLRVGGAEPMEVLCRDVVNAAGLYAHKVAASLGGVPRPAVPAVHYAIGRYYTMSGRSPFRHLVYPVSRVSHLRVHVTLDLGGQCKFGPDLEWIDRVDYHFDESAEADFYEGIRRYYPALPDGALQPGYTGIRPRLAGPDEPLHSGAADFIVQTQAVHGAKGLTNLFGIESPGLTSSLALGRHVAALVAKD</sequence>
<keyword evidence="3" id="KW-0274">FAD</keyword>
<dbReference type="OrthoDB" id="9801699at2"/>
<keyword evidence="8" id="KW-1185">Reference proteome</keyword>
<comment type="similarity">
    <text evidence="5">Belongs to the L2HGDH family.</text>
</comment>
<evidence type="ECO:0000256" key="5">
    <source>
        <dbReference type="ARBA" id="ARBA00037941"/>
    </source>
</evidence>
<dbReference type="Gene3D" id="3.50.50.60">
    <property type="entry name" value="FAD/NAD(P)-binding domain"/>
    <property type="match status" value="1"/>
</dbReference>
<accession>A0A193GGX3</accession>
<dbReference type="KEGG" id="bfz:BAU07_19855"/>
<dbReference type="Gene3D" id="3.30.9.10">
    <property type="entry name" value="D-Amino Acid Oxidase, subunit A, domain 2"/>
    <property type="match status" value="1"/>
</dbReference>
<dbReference type="InterPro" id="IPR006076">
    <property type="entry name" value="FAD-dep_OxRdtase"/>
</dbReference>
<evidence type="ECO:0000313" key="8">
    <source>
        <dbReference type="Proteomes" id="UP000091926"/>
    </source>
</evidence>
<gene>
    <name evidence="7" type="ORF">BAU07_19855</name>
</gene>
<keyword evidence="4" id="KW-0560">Oxidoreductase</keyword>
<evidence type="ECO:0000256" key="4">
    <source>
        <dbReference type="ARBA" id="ARBA00023002"/>
    </source>
</evidence>
<dbReference type="PANTHER" id="PTHR43104:SF4">
    <property type="entry name" value="L-2-HYDROXYGLUTARATE DEHYDROGENASE, MITOCHONDRIAL"/>
    <property type="match status" value="1"/>
</dbReference>
<evidence type="ECO:0000313" key="7">
    <source>
        <dbReference type="EMBL" id="ANN79070.1"/>
    </source>
</evidence>
<feature type="domain" description="FAD dependent oxidoreductase" evidence="6">
    <location>
        <begin position="5"/>
        <end position="368"/>
    </location>
</feature>
<dbReference type="GO" id="GO:0047545">
    <property type="term" value="F:(S)-2-hydroxyglutarate dehydrogenase activity"/>
    <property type="evidence" value="ECO:0007669"/>
    <property type="project" value="TreeGrafter"/>
</dbReference>
<evidence type="ECO:0000256" key="1">
    <source>
        <dbReference type="ARBA" id="ARBA00001974"/>
    </source>
</evidence>
<evidence type="ECO:0000256" key="2">
    <source>
        <dbReference type="ARBA" id="ARBA00022630"/>
    </source>
</evidence>
<name>A0A193GGX3_9BORD</name>
<evidence type="ECO:0000256" key="3">
    <source>
        <dbReference type="ARBA" id="ARBA00022827"/>
    </source>
</evidence>
<organism evidence="7 8">
    <name type="scientific">Bordetella flabilis</name>
    <dbReference type="NCBI Taxonomy" id="463014"/>
    <lineage>
        <taxon>Bacteria</taxon>
        <taxon>Pseudomonadati</taxon>
        <taxon>Pseudomonadota</taxon>
        <taxon>Betaproteobacteria</taxon>
        <taxon>Burkholderiales</taxon>
        <taxon>Alcaligenaceae</taxon>
        <taxon>Bordetella</taxon>
    </lineage>
</organism>
<comment type="cofactor">
    <cofactor evidence="1">
        <name>FAD</name>
        <dbReference type="ChEBI" id="CHEBI:57692"/>
    </cofactor>
</comment>
<proteinExistence type="inferred from homology"/>
<dbReference type="InterPro" id="IPR036188">
    <property type="entry name" value="FAD/NAD-bd_sf"/>
</dbReference>
<dbReference type="Pfam" id="PF01266">
    <property type="entry name" value="DAO"/>
    <property type="match status" value="1"/>
</dbReference>
<dbReference type="EMBL" id="CP016172">
    <property type="protein sequence ID" value="ANN79070.1"/>
    <property type="molecule type" value="Genomic_DNA"/>
</dbReference>
<dbReference type="SUPFAM" id="SSF51905">
    <property type="entry name" value="FAD/NAD(P)-binding domain"/>
    <property type="match status" value="1"/>
</dbReference>
<dbReference type="PANTHER" id="PTHR43104">
    <property type="entry name" value="L-2-HYDROXYGLUTARATE DEHYDROGENASE, MITOCHONDRIAL"/>
    <property type="match status" value="1"/>
</dbReference>